<dbReference type="PANTHER" id="PTHR11895">
    <property type="entry name" value="TRANSAMIDASE"/>
    <property type="match status" value="1"/>
</dbReference>
<dbReference type="AlphaFoldDB" id="A0A248UMK8"/>
<dbReference type="PANTHER" id="PTHR11895:SF173">
    <property type="entry name" value="GLUTAMYL-TRNA AMIDOTRANSFERASE SUBUNIT A"/>
    <property type="match status" value="1"/>
</dbReference>
<proteinExistence type="predicted"/>
<evidence type="ECO:0000259" key="2">
    <source>
        <dbReference type="Pfam" id="PF01425"/>
    </source>
</evidence>
<evidence type="ECO:0000313" key="3">
    <source>
        <dbReference type="EMBL" id="ASV87780.1"/>
    </source>
</evidence>
<dbReference type="KEGG" id="och:CES85_3366"/>
<evidence type="ECO:0000256" key="1">
    <source>
        <dbReference type="SAM" id="MobiDB-lite"/>
    </source>
</evidence>
<keyword evidence="3" id="KW-0614">Plasmid</keyword>
<sequence>MTKLNALSAQEMIDGYEAGTFSPVEVTKAVIEHIEQHDPQLNAMWFVDAEGALAAARASEARWKVGEPIRVKGVSLDGVPVTLKENIATKGVPMPLGTASGDMTPKTADSPPAARLREAGSVFLGRTTMPDFGMASSGTSSFHKLARNPWNLEKNPGGSSAGAAAAGAAGYGPIHLGTDIGGSVRLPAAWCGLVGHKPSLGRIPIEPPFMGRAAGPMTRRVHDAAMAMAILSQPDSRDHMSLPEADIDWLNLERSVRGLKIGLLLDPGCGMAVDPQVTAAVTEAAKLFESAGAHVELLKPWMTPEMLRGLDHFWRTRSGLDVQALPEQTREKILPIMREWAESGLGKTGEEVFRNYLMTLEIRSKTAAATADCDFVLTPISPNVSFPAEWTYPNNNTVEGAQSHINFTLLFNMSEQPAISVNCGYDSAGVPIGLQIAGRRFDDLGVLQMARWFEVARAPQRAWPF</sequence>
<gene>
    <name evidence="3" type="ORF">CES85_3366</name>
</gene>
<dbReference type="InterPro" id="IPR036928">
    <property type="entry name" value="AS_sf"/>
</dbReference>
<dbReference type="RefSeq" id="WP_095448494.1">
    <property type="nucleotide sequence ID" value="NZ_CP022605.1"/>
</dbReference>
<name>A0A248UMK8_9HYPH</name>
<dbReference type="SUPFAM" id="SSF75304">
    <property type="entry name" value="Amidase signature (AS) enzymes"/>
    <property type="match status" value="1"/>
</dbReference>
<dbReference type="InterPro" id="IPR023631">
    <property type="entry name" value="Amidase_dom"/>
</dbReference>
<accession>A0A248UMK8</accession>
<feature type="region of interest" description="Disordered" evidence="1">
    <location>
        <begin position="93"/>
        <end position="112"/>
    </location>
</feature>
<evidence type="ECO:0000313" key="4">
    <source>
        <dbReference type="Proteomes" id="UP000215256"/>
    </source>
</evidence>
<dbReference type="EMBL" id="CP022605">
    <property type="protein sequence ID" value="ASV87780.1"/>
    <property type="molecule type" value="Genomic_DNA"/>
</dbReference>
<dbReference type="Proteomes" id="UP000215256">
    <property type="component" value="Plasmid unnamed1"/>
</dbReference>
<dbReference type="GO" id="GO:0003824">
    <property type="term" value="F:catalytic activity"/>
    <property type="evidence" value="ECO:0007669"/>
    <property type="project" value="InterPro"/>
</dbReference>
<protein>
    <submittedName>
        <fullName evidence="3">Amidase family protein</fullName>
    </submittedName>
</protein>
<dbReference type="InterPro" id="IPR000120">
    <property type="entry name" value="Amidase"/>
</dbReference>
<feature type="domain" description="Amidase" evidence="2">
    <location>
        <begin position="25"/>
        <end position="446"/>
    </location>
</feature>
<geneLocation type="plasmid" evidence="3 4">
    <name>unnamed1</name>
</geneLocation>
<dbReference type="OrthoDB" id="9814821at2"/>
<dbReference type="Gene3D" id="3.90.1300.10">
    <property type="entry name" value="Amidase signature (AS) domain"/>
    <property type="match status" value="1"/>
</dbReference>
<organism evidence="3 4">
    <name type="scientific">Ochrobactrum quorumnocens</name>
    <dbReference type="NCBI Taxonomy" id="271865"/>
    <lineage>
        <taxon>Bacteria</taxon>
        <taxon>Pseudomonadati</taxon>
        <taxon>Pseudomonadota</taxon>
        <taxon>Alphaproteobacteria</taxon>
        <taxon>Hyphomicrobiales</taxon>
        <taxon>Brucellaceae</taxon>
        <taxon>Brucella/Ochrobactrum group</taxon>
        <taxon>Ochrobactrum</taxon>
    </lineage>
</organism>
<dbReference type="Pfam" id="PF01425">
    <property type="entry name" value="Amidase"/>
    <property type="match status" value="1"/>
</dbReference>
<dbReference type="NCBIfam" id="NF005450">
    <property type="entry name" value="PRK07042.1"/>
    <property type="match status" value="1"/>
</dbReference>
<reference evidence="3 4" key="1">
    <citation type="submission" date="2017-07" db="EMBL/GenBank/DDBJ databases">
        <title>Phylogenetic study on the rhizospheric bacterium Ochrobactrum sp. A44.</title>
        <authorList>
            <person name="Krzyzanowska D.M."/>
            <person name="Ossowicki A."/>
            <person name="Rajewska M."/>
            <person name="Maciag T."/>
            <person name="Kaczynski Z."/>
            <person name="Czerwicka M."/>
            <person name="Jafra S."/>
        </authorList>
    </citation>
    <scope>NUCLEOTIDE SEQUENCE [LARGE SCALE GENOMIC DNA]</scope>
    <source>
        <strain evidence="3 4">A44</strain>
        <plasmid evidence="3 4">unnamed1</plasmid>
    </source>
</reference>